<dbReference type="Pfam" id="PF20938">
    <property type="entry name" value="DUF2264_C"/>
    <property type="match status" value="1"/>
</dbReference>
<evidence type="ECO:0000259" key="1">
    <source>
        <dbReference type="Pfam" id="PF10022"/>
    </source>
</evidence>
<dbReference type="InterPro" id="IPR049349">
    <property type="entry name" value="DUF2264_N"/>
</dbReference>
<dbReference type="AlphaFoldDB" id="A0A1T4Y9M4"/>
<dbReference type="PANTHER" id="PTHR35339">
    <property type="entry name" value="LINALOOL DEHYDRATASE_ISOMERASE DOMAIN-CONTAINING PROTEIN"/>
    <property type="match status" value="1"/>
</dbReference>
<reference evidence="3 4" key="1">
    <citation type="submission" date="2017-02" db="EMBL/GenBank/DDBJ databases">
        <authorList>
            <person name="Peterson S.W."/>
        </authorList>
    </citation>
    <scope>NUCLEOTIDE SEQUENCE [LARGE SCALE GENOMIC DNA]</scope>
    <source>
        <strain evidence="3 4">ATCC 27749</strain>
    </source>
</reference>
<dbReference type="InterPro" id="IPR049237">
    <property type="entry name" value="DUF2264_C"/>
</dbReference>
<dbReference type="Proteomes" id="UP000190286">
    <property type="component" value="Unassembled WGS sequence"/>
</dbReference>
<name>A0A1T4Y9M4_9FIRM</name>
<dbReference type="EMBL" id="FUYF01000049">
    <property type="protein sequence ID" value="SKA97975.1"/>
    <property type="molecule type" value="Genomic_DNA"/>
</dbReference>
<dbReference type="OrthoDB" id="9813465at2"/>
<organism evidence="3 4">
    <name type="scientific">Gemmiger formicilis</name>
    <dbReference type="NCBI Taxonomy" id="745368"/>
    <lineage>
        <taxon>Bacteria</taxon>
        <taxon>Bacillati</taxon>
        <taxon>Bacillota</taxon>
        <taxon>Clostridia</taxon>
        <taxon>Eubacteriales</taxon>
        <taxon>Gemmiger</taxon>
    </lineage>
</organism>
<evidence type="ECO:0000313" key="4">
    <source>
        <dbReference type="Proteomes" id="UP000190286"/>
    </source>
</evidence>
<proteinExistence type="predicted"/>
<dbReference type="PANTHER" id="PTHR35339:SF4">
    <property type="entry name" value="LINALOOL DEHYDRATASE_ISOMERASE DOMAIN-CONTAINING PROTEIN"/>
    <property type="match status" value="1"/>
</dbReference>
<dbReference type="STRING" id="745368.SAMN02745178_02837"/>
<gene>
    <name evidence="3" type="ORF">SAMN02745178_02837</name>
</gene>
<sequence>MDNERTQWAARMLALLEPLKSRLTPGGSGFALGATAAHYETATIPMEAFSRPLWALVPFWAGGGHDAAWEEIYRRGLVSGTTPGGPGYWGSCRDLDQKFVEMAAIAYGLLLTPDVLWDPLTDTERENLAKWLDNINHYECSHSNWQFFCILVNCALKKRGMPYNKERLELGLARIDSYYDTHGWYFDGKGGMKDYYNGFAIVFYSLLYAMTMQQDDPARCEKFRARACKFAQDFIYWFDENGAAVAYGRSQTYRFAQAAFFSLCAAAELPVFTPGIIKGIVTRHLDWWAAQPITDNGGVLTIGYAYPNLMMSENYNAPGSPYWCMKAFAFLMLPAAHPFWQTPAEPLPALDAVRPLPGAEMLAQRVNGMAVLYPAALRVKHPFPQMEEKYAKLAYCSRYAFSAARSQRTLEEAAPDSVLSFRYLGHIFVKAAPESWEMTENGTRAVWLPLPGVQVVTEIALCDGGHLRRHTVMSEIACEAFDAGFAVPDDCPGAAHSCTAAAARAEHPGGFCAVEDLTDCGTPLVLEPMPNTSLQYPRTVIPMVQYAIHPGTTVLETKVTFA</sequence>
<evidence type="ECO:0008006" key="5">
    <source>
        <dbReference type="Google" id="ProtNLM"/>
    </source>
</evidence>
<feature type="domain" description="DUF2264" evidence="1">
    <location>
        <begin position="5"/>
        <end position="346"/>
    </location>
</feature>
<dbReference type="InterPro" id="IPR016624">
    <property type="entry name" value="UCP014753"/>
</dbReference>
<feature type="domain" description="DUF2264" evidence="2">
    <location>
        <begin position="353"/>
        <end position="555"/>
    </location>
</feature>
<dbReference type="RefSeq" id="WP_159447068.1">
    <property type="nucleotide sequence ID" value="NZ_FUYF01000049.1"/>
</dbReference>
<dbReference type="Pfam" id="PF10022">
    <property type="entry name" value="DUF2264"/>
    <property type="match status" value="1"/>
</dbReference>
<dbReference type="PIRSF" id="PIRSF014753">
    <property type="entry name" value="UCP014753"/>
    <property type="match status" value="1"/>
</dbReference>
<evidence type="ECO:0000259" key="2">
    <source>
        <dbReference type="Pfam" id="PF20938"/>
    </source>
</evidence>
<keyword evidence="4" id="KW-1185">Reference proteome</keyword>
<evidence type="ECO:0000313" key="3">
    <source>
        <dbReference type="EMBL" id="SKA97975.1"/>
    </source>
</evidence>
<dbReference type="GeneID" id="93339252"/>
<accession>A0A1T4Y9M4</accession>
<protein>
    <recommendedName>
        <fullName evidence="5">DUF2264 domain-containing protein</fullName>
    </recommendedName>
</protein>